<reference evidence="1" key="1">
    <citation type="submission" date="2023-04" db="EMBL/GenBank/DDBJ databases">
        <title>A chromosome-level genome assembly of the parasitoid wasp Eretmocerus hayati.</title>
        <authorList>
            <person name="Zhong Y."/>
            <person name="Liu S."/>
            <person name="Liu Y."/>
        </authorList>
    </citation>
    <scope>NUCLEOTIDE SEQUENCE</scope>
    <source>
        <strain evidence="1">ZJU_SS_LIU_2023</strain>
    </source>
</reference>
<keyword evidence="2" id="KW-1185">Reference proteome</keyword>
<evidence type="ECO:0000313" key="2">
    <source>
        <dbReference type="Proteomes" id="UP001239111"/>
    </source>
</evidence>
<proteinExistence type="predicted"/>
<comment type="caution">
    <text evidence="1">The sequence shown here is derived from an EMBL/GenBank/DDBJ whole genome shotgun (WGS) entry which is preliminary data.</text>
</comment>
<organism evidence="1 2">
    <name type="scientific">Eretmocerus hayati</name>
    <dbReference type="NCBI Taxonomy" id="131215"/>
    <lineage>
        <taxon>Eukaryota</taxon>
        <taxon>Metazoa</taxon>
        <taxon>Ecdysozoa</taxon>
        <taxon>Arthropoda</taxon>
        <taxon>Hexapoda</taxon>
        <taxon>Insecta</taxon>
        <taxon>Pterygota</taxon>
        <taxon>Neoptera</taxon>
        <taxon>Endopterygota</taxon>
        <taxon>Hymenoptera</taxon>
        <taxon>Apocrita</taxon>
        <taxon>Proctotrupomorpha</taxon>
        <taxon>Chalcidoidea</taxon>
        <taxon>Aphelinidae</taxon>
        <taxon>Aphelininae</taxon>
        <taxon>Eretmocerus</taxon>
    </lineage>
</organism>
<sequence>MSAENEDDSLDSYIITRIQEHPLLYDKSLEEYHKEHRTGRQDILVEIADNLSEKFDIKLDGAKQMESTWQLDADLKWLVEYVDHLPQMTNDDVDSTEILESNEEPALKRKKKKSRH</sequence>
<evidence type="ECO:0000313" key="1">
    <source>
        <dbReference type="EMBL" id="KAJ8681819.1"/>
    </source>
</evidence>
<accession>A0ACC2PE33</accession>
<dbReference type="EMBL" id="CM056741">
    <property type="protein sequence ID" value="KAJ8681819.1"/>
    <property type="molecule type" value="Genomic_DNA"/>
</dbReference>
<dbReference type="Proteomes" id="UP001239111">
    <property type="component" value="Chromosome 1"/>
</dbReference>
<protein>
    <submittedName>
        <fullName evidence="1">Uncharacterized protein</fullName>
    </submittedName>
</protein>
<gene>
    <name evidence="1" type="ORF">QAD02_017611</name>
</gene>
<name>A0ACC2PE33_9HYME</name>